<protein>
    <submittedName>
        <fullName evidence="1">Uncharacterized protein</fullName>
    </submittedName>
</protein>
<proteinExistence type="predicted"/>
<keyword evidence="2" id="KW-1185">Reference proteome</keyword>
<comment type="caution">
    <text evidence="1">The sequence shown here is derived from an EMBL/GenBank/DDBJ whole genome shotgun (WGS) entry which is preliminary data.</text>
</comment>
<evidence type="ECO:0000313" key="2">
    <source>
        <dbReference type="Proteomes" id="UP001234297"/>
    </source>
</evidence>
<reference evidence="1 2" key="1">
    <citation type="journal article" date="2022" name="Hortic Res">
        <title>A haplotype resolved chromosomal level avocado genome allows analysis of novel avocado genes.</title>
        <authorList>
            <person name="Nath O."/>
            <person name="Fletcher S.J."/>
            <person name="Hayward A."/>
            <person name="Shaw L.M."/>
            <person name="Masouleh A.K."/>
            <person name="Furtado A."/>
            <person name="Henry R.J."/>
            <person name="Mitter N."/>
        </authorList>
    </citation>
    <scope>NUCLEOTIDE SEQUENCE [LARGE SCALE GENOMIC DNA]</scope>
    <source>
        <strain evidence="2">cv. Hass</strain>
    </source>
</reference>
<accession>A0ACC2MJM4</accession>
<name>A0ACC2MJM4_PERAE</name>
<dbReference type="Proteomes" id="UP001234297">
    <property type="component" value="Chromosome 2"/>
</dbReference>
<organism evidence="1 2">
    <name type="scientific">Persea americana</name>
    <name type="common">Avocado</name>
    <dbReference type="NCBI Taxonomy" id="3435"/>
    <lineage>
        <taxon>Eukaryota</taxon>
        <taxon>Viridiplantae</taxon>
        <taxon>Streptophyta</taxon>
        <taxon>Embryophyta</taxon>
        <taxon>Tracheophyta</taxon>
        <taxon>Spermatophyta</taxon>
        <taxon>Magnoliopsida</taxon>
        <taxon>Magnoliidae</taxon>
        <taxon>Laurales</taxon>
        <taxon>Lauraceae</taxon>
        <taxon>Persea</taxon>
    </lineage>
</organism>
<dbReference type="EMBL" id="CM056810">
    <property type="protein sequence ID" value="KAJ8645924.1"/>
    <property type="molecule type" value="Genomic_DNA"/>
</dbReference>
<sequence length="176" mass="19325">MPPLNGDEGILADVVNKFSLSYMDVWTALEKHFSSQSRARLLQLRLQLQTVKKDTLSITNYLQKVKIFTGHLTATGHSIPDDEILLYILGGLGHEYDALATSITTCTELIDLDELHGYDYAAQGDQTAQALVTSQGSSQIAPFDPAWYPDSGVTNHITADLGNLSLHSEYQGNDQV</sequence>
<gene>
    <name evidence="1" type="ORF">MRB53_007672</name>
</gene>
<evidence type="ECO:0000313" key="1">
    <source>
        <dbReference type="EMBL" id="KAJ8645924.1"/>
    </source>
</evidence>